<reference evidence="2 3" key="1">
    <citation type="submission" date="2019-06" db="EMBL/GenBank/DDBJ databases">
        <title>A chromosomal-level reference genome of Carpinus fangiana (Coryloideae, Betulaceae).</title>
        <authorList>
            <person name="Yang X."/>
            <person name="Wang Z."/>
            <person name="Zhang L."/>
            <person name="Hao G."/>
            <person name="Liu J."/>
            <person name="Yang Y."/>
        </authorList>
    </citation>
    <scope>NUCLEOTIDE SEQUENCE [LARGE SCALE GENOMIC DNA]</scope>
    <source>
        <strain evidence="2">Cfa_2016G</strain>
        <tissue evidence="2">Leaf</tissue>
    </source>
</reference>
<sequence>MTTTPPPPVRARTPPTPLHGAKHDAFEPFSPRRSGRINNRLSPLHNVHSSSKSLTSTPRHKPACHRTSSQTFSPPPSPGSPAQRRRIDTAGDSASRKRAKPSIFVDHPGSDDELVRDFASSRSKAMLPTPAKTPRKRNAQANAGITSTARVLFPGRTMHPDDVVPSPKKSRKNSKKAAFSLESFADACENGGERIEIYTDSKERIPEMDESEDNPFITRGAPRGSRSRPARKTKNGMSRKVDEAVDNEEGMVYVFRGKKVFRRFDASADDSMDDLGEEDEMVNERDVRRTARGASQKRFTRSTIKPRLLFPPKASDPTMDEEEAATDIEDELAMATPQPEEPLDSTPRKQAYRLTTPPTTVRKNRRGAALTPDSSPIAAPAESYADELAQTESAPAQPAKRSPFDSWQRTKSHTRTVSGKRNGESMEKQESPKRSRSGNY</sequence>
<feature type="region of interest" description="Disordered" evidence="1">
    <location>
        <begin position="1"/>
        <end position="111"/>
    </location>
</feature>
<keyword evidence="3" id="KW-1185">Reference proteome</keyword>
<feature type="compositionally biased region" description="Acidic residues" evidence="1">
    <location>
        <begin position="318"/>
        <end position="332"/>
    </location>
</feature>
<comment type="caution">
    <text evidence="2">The sequence shown here is derived from an EMBL/GenBank/DDBJ whole genome shotgun (WGS) entry which is preliminary data.</text>
</comment>
<gene>
    <name evidence="2" type="ORF">FH972_021737</name>
</gene>
<feature type="compositionally biased region" description="Pro residues" evidence="1">
    <location>
        <begin position="1"/>
        <end position="17"/>
    </location>
</feature>
<evidence type="ECO:0000256" key="1">
    <source>
        <dbReference type="SAM" id="MobiDB-lite"/>
    </source>
</evidence>
<feature type="region of interest" description="Disordered" evidence="1">
    <location>
        <begin position="155"/>
        <end position="174"/>
    </location>
</feature>
<evidence type="ECO:0000313" key="2">
    <source>
        <dbReference type="EMBL" id="KAB8338792.1"/>
    </source>
</evidence>
<dbReference type="AlphaFoldDB" id="A0A5N6KQ59"/>
<protein>
    <submittedName>
        <fullName evidence="2">Uncharacterized protein</fullName>
    </submittedName>
</protein>
<accession>A0A5N6KQ59</accession>
<feature type="compositionally biased region" description="Polar residues" evidence="1">
    <location>
        <begin position="36"/>
        <end position="57"/>
    </location>
</feature>
<feature type="compositionally biased region" description="Acidic residues" evidence="1">
    <location>
        <begin position="270"/>
        <end position="281"/>
    </location>
</feature>
<organism evidence="2 3">
    <name type="scientific">Carpinus fangiana</name>
    <dbReference type="NCBI Taxonomy" id="176857"/>
    <lineage>
        <taxon>Eukaryota</taxon>
        <taxon>Viridiplantae</taxon>
        <taxon>Streptophyta</taxon>
        <taxon>Embryophyta</taxon>
        <taxon>Tracheophyta</taxon>
        <taxon>Spermatophyta</taxon>
        <taxon>Magnoliopsida</taxon>
        <taxon>eudicotyledons</taxon>
        <taxon>Gunneridae</taxon>
        <taxon>Pentapetalae</taxon>
        <taxon>rosids</taxon>
        <taxon>fabids</taxon>
        <taxon>Fagales</taxon>
        <taxon>Betulaceae</taxon>
        <taxon>Carpinus</taxon>
    </lineage>
</organism>
<feature type="compositionally biased region" description="Polar residues" evidence="1">
    <location>
        <begin position="405"/>
        <end position="419"/>
    </location>
</feature>
<dbReference type="OrthoDB" id="5398515at2759"/>
<name>A0A5N6KQ59_9ROSI</name>
<dbReference type="EMBL" id="VIBQ01000010">
    <property type="protein sequence ID" value="KAB8338792.1"/>
    <property type="molecule type" value="Genomic_DNA"/>
</dbReference>
<feature type="region of interest" description="Disordered" evidence="1">
    <location>
        <begin position="270"/>
        <end position="440"/>
    </location>
</feature>
<evidence type="ECO:0000313" key="3">
    <source>
        <dbReference type="Proteomes" id="UP000327013"/>
    </source>
</evidence>
<feature type="region of interest" description="Disordered" evidence="1">
    <location>
        <begin position="202"/>
        <end position="243"/>
    </location>
</feature>
<proteinExistence type="predicted"/>
<dbReference type="Proteomes" id="UP000327013">
    <property type="component" value="Unassembled WGS sequence"/>
</dbReference>
<feature type="compositionally biased region" description="Basic and acidic residues" evidence="1">
    <location>
        <begin position="421"/>
        <end position="433"/>
    </location>
</feature>
<feature type="compositionally biased region" description="Basic residues" evidence="1">
    <location>
        <begin position="225"/>
        <end position="234"/>
    </location>
</feature>